<dbReference type="PROSITE" id="PS51935">
    <property type="entry name" value="NLPC_P60"/>
    <property type="match status" value="1"/>
</dbReference>
<gene>
    <name evidence="7" type="ORF">SM124_09045</name>
</gene>
<keyword evidence="2" id="KW-0645">Protease</keyword>
<evidence type="ECO:0000256" key="4">
    <source>
        <dbReference type="ARBA" id="ARBA00022807"/>
    </source>
</evidence>
<dbReference type="EMBL" id="JAXOFX010000004">
    <property type="protein sequence ID" value="MDZ5471894.1"/>
    <property type="molecule type" value="Genomic_DNA"/>
</dbReference>
<organism evidence="7 8">
    <name type="scientific">Robertmurraya mangrovi</name>
    <dbReference type="NCBI Taxonomy" id="3098077"/>
    <lineage>
        <taxon>Bacteria</taxon>
        <taxon>Bacillati</taxon>
        <taxon>Bacillota</taxon>
        <taxon>Bacilli</taxon>
        <taxon>Bacillales</taxon>
        <taxon>Bacillaceae</taxon>
        <taxon>Robertmurraya</taxon>
    </lineage>
</organism>
<evidence type="ECO:0000256" key="3">
    <source>
        <dbReference type="ARBA" id="ARBA00022801"/>
    </source>
</evidence>
<feature type="signal peptide" evidence="5">
    <location>
        <begin position="1"/>
        <end position="17"/>
    </location>
</feature>
<feature type="domain" description="NlpC/P60" evidence="6">
    <location>
        <begin position="28"/>
        <end position="147"/>
    </location>
</feature>
<keyword evidence="4" id="KW-0788">Thiol protease</keyword>
<keyword evidence="8" id="KW-1185">Reference proteome</keyword>
<dbReference type="RefSeq" id="WP_322446183.1">
    <property type="nucleotide sequence ID" value="NZ_JAXOFX010000004.1"/>
</dbReference>
<keyword evidence="5" id="KW-0732">Signal</keyword>
<proteinExistence type="inferred from homology"/>
<name>A0ABU5IXL9_9BACI</name>
<dbReference type="SUPFAM" id="SSF54001">
    <property type="entry name" value="Cysteine proteinases"/>
    <property type="match status" value="1"/>
</dbReference>
<accession>A0ABU5IXL9</accession>
<dbReference type="PANTHER" id="PTHR47053:SF1">
    <property type="entry name" value="MUREIN DD-ENDOPEPTIDASE MEPH-RELATED"/>
    <property type="match status" value="1"/>
</dbReference>
<keyword evidence="3" id="KW-0378">Hydrolase</keyword>
<feature type="chain" id="PRO_5045490307" evidence="5">
    <location>
        <begin position="18"/>
        <end position="147"/>
    </location>
</feature>
<evidence type="ECO:0000313" key="8">
    <source>
        <dbReference type="Proteomes" id="UP001290455"/>
    </source>
</evidence>
<dbReference type="InterPro" id="IPR000064">
    <property type="entry name" value="NLP_P60_dom"/>
</dbReference>
<dbReference type="Pfam" id="PF00877">
    <property type="entry name" value="NLPC_P60"/>
    <property type="match status" value="1"/>
</dbReference>
<dbReference type="InterPro" id="IPR038765">
    <property type="entry name" value="Papain-like_cys_pep_sf"/>
</dbReference>
<sequence>MKKILLASILTMTLLFSGLIGNSKVEATSHGAKAANIGHKYIGTPYKYGGTTPKGFDCSGFVGYSFKKAGKSIPRTSRDIYKKGKSVSKKNLKKGDVLFFNTYGKGVSHVAIYVGKGKFIHSASRGVKVDTLSNSYWKPRYIGAKRI</sequence>
<evidence type="ECO:0000259" key="6">
    <source>
        <dbReference type="PROSITE" id="PS51935"/>
    </source>
</evidence>
<comment type="similarity">
    <text evidence="1">Belongs to the peptidase C40 family.</text>
</comment>
<dbReference type="Proteomes" id="UP001290455">
    <property type="component" value="Unassembled WGS sequence"/>
</dbReference>
<dbReference type="PANTHER" id="PTHR47053">
    <property type="entry name" value="MUREIN DD-ENDOPEPTIDASE MEPH-RELATED"/>
    <property type="match status" value="1"/>
</dbReference>
<evidence type="ECO:0000313" key="7">
    <source>
        <dbReference type="EMBL" id="MDZ5471894.1"/>
    </source>
</evidence>
<dbReference type="Gene3D" id="3.90.1720.10">
    <property type="entry name" value="endopeptidase domain like (from Nostoc punctiforme)"/>
    <property type="match status" value="1"/>
</dbReference>
<evidence type="ECO:0000256" key="1">
    <source>
        <dbReference type="ARBA" id="ARBA00007074"/>
    </source>
</evidence>
<evidence type="ECO:0000256" key="5">
    <source>
        <dbReference type="SAM" id="SignalP"/>
    </source>
</evidence>
<dbReference type="InterPro" id="IPR051202">
    <property type="entry name" value="Peptidase_C40"/>
</dbReference>
<comment type="caution">
    <text evidence="7">The sequence shown here is derived from an EMBL/GenBank/DDBJ whole genome shotgun (WGS) entry which is preliminary data.</text>
</comment>
<reference evidence="7 8" key="1">
    <citation type="submission" date="2023-11" db="EMBL/GenBank/DDBJ databases">
        <title>Bacillus jintuensis, isolated from a mudflat on the Beibu Gulf coast.</title>
        <authorList>
            <person name="Li M."/>
        </authorList>
    </citation>
    <scope>NUCLEOTIDE SEQUENCE [LARGE SCALE GENOMIC DNA]</scope>
    <source>
        <strain evidence="7 8">31A1R</strain>
    </source>
</reference>
<protein>
    <submittedName>
        <fullName evidence="7">C40 family peptidase</fullName>
    </submittedName>
</protein>
<evidence type="ECO:0000256" key="2">
    <source>
        <dbReference type="ARBA" id="ARBA00022670"/>
    </source>
</evidence>